<dbReference type="InterPro" id="IPR020946">
    <property type="entry name" value="Flavin_mOase-like"/>
</dbReference>
<evidence type="ECO:0000256" key="6">
    <source>
        <dbReference type="ARBA" id="ARBA00023002"/>
    </source>
</evidence>
<dbReference type="RefSeq" id="WP_179659760.1">
    <property type="nucleotide sequence ID" value="NZ_JACBZR010000001.1"/>
</dbReference>
<protein>
    <submittedName>
        <fullName evidence="7">Cation diffusion facilitator CzcD-associated flavoprotein CzcO</fullName>
    </submittedName>
</protein>
<dbReference type="InterPro" id="IPR000960">
    <property type="entry name" value="Flavin_mOase"/>
</dbReference>
<keyword evidence="8" id="KW-1185">Reference proteome</keyword>
<dbReference type="EMBL" id="JACBZR010000001">
    <property type="protein sequence ID" value="NYI79456.1"/>
    <property type="molecule type" value="Genomic_DNA"/>
</dbReference>
<dbReference type="InterPro" id="IPR036188">
    <property type="entry name" value="FAD/NAD-bd_sf"/>
</dbReference>
<dbReference type="SUPFAM" id="SSF51905">
    <property type="entry name" value="FAD/NAD(P)-binding domain"/>
    <property type="match status" value="2"/>
</dbReference>
<comment type="caution">
    <text evidence="7">The sequence shown here is derived from an EMBL/GenBank/DDBJ whole genome shotgun (WGS) entry which is preliminary data.</text>
</comment>
<dbReference type="InterPro" id="IPR050346">
    <property type="entry name" value="FMO-like"/>
</dbReference>
<evidence type="ECO:0000256" key="3">
    <source>
        <dbReference type="ARBA" id="ARBA00022630"/>
    </source>
</evidence>
<dbReference type="Pfam" id="PF00743">
    <property type="entry name" value="FMO-like"/>
    <property type="match status" value="2"/>
</dbReference>
<evidence type="ECO:0000256" key="5">
    <source>
        <dbReference type="ARBA" id="ARBA00022857"/>
    </source>
</evidence>
<name>A0A7Z0DQG5_9ACTN</name>
<evidence type="ECO:0000256" key="4">
    <source>
        <dbReference type="ARBA" id="ARBA00022827"/>
    </source>
</evidence>
<dbReference type="GO" id="GO:0050660">
    <property type="term" value="F:flavin adenine dinucleotide binding"/>
    <property type="evidence" value="ECO:0007669"/>
    <property type="project" value="InterPro"/>
</dbReference>
<evidence type="ECO:0000256" key="1">
    <source>
        <dbReference type="ARBA" id="ARBA00009183"/>
    </source>
</evidence>
<proteinExistence type="inferred from homology"/>
<keyword evidence="6" id="KW-0560">Oxidoreductase</keyword>
<dbReference type="PIRSF" id="PIRSF000332">
    <property type="entry name" value="FMO"/>
    <property type="match status" value="1"/>
</dbReference>
<gene>
    <name evidence="7" type="ORF">BJ988_004104</name>
</gene>
<dbReference type="AlphaFoldDB" id="A0A7Z0DQG5"/>
<evidence type="ECO:0000313" key="7">
    <source>
        <dbReference type="EMBL" id="NYI79456.1"/>
    </source>
</evidence>
<dbReference type="PANTHER" id="PTHR23023">
    <property type="entry name" value="DIMETHYLANILINE MONOOXYGENASE"/>
    <property type="match status" value="1"/>
</dbReference>
<comment type="similarity">
    <text evidence="2">Belongs to the FAD-binding monooxygenase family.</text>
</comment>
<dbReference type="Gene3D" id="3.50.50.60">
    <property type="entry name" value="FAD/NAD(P)-binding domain"/>
    <property type="match status" value="1"/>
</dbReference>
<organism evidence="7 8">
    <name type="scientific">Nocardioides panzhihuensis</name>
    <dbReference type="NCBI Taxonomy" id="860243"/>
    <lineage>
        <taxon>Bacteria</taxon>
        <taxon>Bacillati</taxon>
        <taxon>Actinomycetota</taxon>
        <taxon>Actinomycetes</taxon>
        <taxon>Propionibacteriales</taxon>
        <taxon>Nocardioidaceae</taxon>
        <taxon>Nocardioides</taxon>
    </lineage>
</organism>
<evidence type="ECO:0000313" key="8">
    <source>
        <dbReference type="Proteomes" id="UP000564496"/>
    </source>
</evidence>
<reference evidence="7 8" key="1">
    <citation type="submission" date="2020-07" db="EMBL/GenBank/DDBJ databases">
        <title>Sequencing the genomes of 1000 actinobacteria strains.</title>
        <authorList>
            <person name="Klenk H.-P."/>
        </authorList>
    </citation>
    <scope>NUCLEOTIDE SEQUENCE [LARGE SCALE GENOMIC DNA]</scope>
    <source>
        <strain evidence="7 8">DSM 26487</strain>
    </source>
</reference>
<evidence type="ECO:0000256" key="2">
    <source>
        <dbReference type="ARBA" id="ARBA00010139"/>
    </source>
</evidence>
<comment type="similarity">
    <text evidence="1">Belongs to the FMO family.</text>
</comment>
<dbReference type="PRINTS" id="PR00370">
    <property type="entry name" value="FMOXYGENASE"/>
</dbReference>
<dbReference type="GO" id="GO:0004499">
    <property type="term" value="F:N,N-dimethylaniline monooxygenase activity"/>
    <property type="evidence" value="ECO:0007669"/>
    <property type="project" value="InterPro"/>
</dbReference>
<keyword evidence="5" id="KW-0521">NADP</keyword>
<dbReference type="Proteomes" id="UP000564496">
    <property type="component" value="Unassembled WGS sequence"/>
</dbReference>
<accession>A0A7Z0DQG5</accession>
<sequence length="498" mass="53940">MKIAVIGAGFAGVASAKVLTELGHDITVYEKAPDIGGVWSRTRRYPGLTTQNNKDSYTLSDLRMPKVFPEWLSGEQVQCYLEMYVEKFELASMIRLDTEVRKAQPAGGGGWAITSAPSSAVGTDGETTEHYDHLIVASGVFSETFTPAYDGIDELEAAGGRILAASELHDLETVRGKDVVVVGYGKSACDVAVEIAKEAASTTVVARQLLWKMPRKIKGVLSYKMLLLTRLGEGLFPYQSVRGPEKVLHAGGSKMAGSMVGSVESVTSGQLKLKKLGLLPKGPFTDIARSTVSLATEGFFEGVEAGDITIERDTEIATFVSKDGKAYAELANGRALPADVVVTATGFKQELPFFPAEIQDQLTDDNGDYQLYRQILPLTVKDLTFAGYNSSFFSPLSAEMSAVWIASYLAGGHELPPTEEMEAHVTSRVAWLRERTDGHHARGTNIIPFSMHNIDEVLSDVGLDVSKRTKAAQWLLPINPKAYASITPRLVEKLAARS</sequence>
<dbReference type="GO" id="GO:0050661">
    <property type="term" value="F:NADP binding"/>
    <property type="evidence" value="ECO:0007669"/>
    <property type="project" value="InterPro"/>
</dbReference>
<keyword evidence="3" id="KW-0285">Flavoprotein</keyword>
<keyword evidence="4" id="KW-0274">FAD</keyword>